<protein>
    <submittedName>
        <fullName evidence="1">Uncharacterized protein</fullName>
    </submittedName>
</protein>
<name>A0A649VDK7_9CAUD</name>
<reference evidence="1 2" key="1">
    <citation type="submission" date="2019-10" db="EMBL/GenBank/DDBJ databases">
        <authorList>
            <person name="Divens A.M."/>
            <person name="Garlena R.A."/>
            <person name="Russell D.A."/>
            <person name="Pope W.H."/>
            <person name="Jacobs-Sera D."/>
            <person name="Hatfull G.F."/>
        </authorList>
    </citation>
    <scope>NUCLEOTIDE SEQUENCE [LARGE SCALE GENOMIC DNA]</scope>
</reference>
<gene>
    <name evidence="1" type="primary">85</name>
    <name evidence="1" type="ORF">PBI_CROCHETER_85</name>
</gene>
<dbReference type="RefSeq" id="YP_009853948.1">
    <property type="nucleotide sequence ID" value="NC_048825.1"/>
</dbReference>
<dbReference type="EMBL" id="MN585996">
    <property type="protein sequence ID" value="QGJ90430.1"/>
    <property type="molecule type" value="Genomic_DNA"/>
</dbReference>
<organism evidence="1 2">
    <name type="scientific">Gordonia phage Crocheter</name>
    <dbReference type="NCBI Taxonomy" id="2656532"/>
    <lineage>
        <taxon>Viruses</taxon>
        <taxon>Duplodnaviria</taxon>
        <taxon>Heunggongvirae</taxon>
        <taxon>Uroviricota</taxon>
        <taxon>Caudoviricetes</taxon>
        <taxon>Deejayvirinae</taxon>
        <taxon>Kenoshavirus</taxon>
        <taxon>Kenoshavirus crocheter</taxon>
    </lineage>
</organism>
<dbReference type="GeneID" id="55624636"/>
<evidence type="ECO:0000313" key="2">
    <source>
        <dbReference type="Proteomes" id="UP000422993"/>
    </source>
</evidence>
<evidence type="ECO:0000313" key="1">
    <source>
        <dbReference type="EMBL" id="QGJ90430.1"/>
    </source>
</evidence>
<proteinExistence type="predicted"/>
<sequence>MSDRECLSQMLPVLTGPVLYLCIRSTMEEQKIDVAINDNQMRRIVDWFVVNEGGFRFIAKKMTGATDEEISRMLRVLDSAGVDSMISKDKDCILFATMYK</sequence>
<accession>A0A649VDK7</accession>
<keyword evidence="2" id="KW-1185">Reference proteome</keyword>
<dbReference type="KEGG" id="vg:55624636"/>
<dbReference type="Proteomes" id="UP000422993">
    <property type="component" value="Segment"/>
</dbReference>